<evidence type="ECO:0000313" key="6">
    <source>
        <dbReference type="Proteomes" id="UP000295447"/>
    </source>
</evidence>
<keyword evidence="3" id="KW-0804">Transcription</keyword>
<dbReference type="AlphaFoldDB" id="A0A4R7ZFJ7"/>
<evidence type="ECO:0000256" key="2">
    <source>
        <dbReference type="ARBA" id="ARBA00023125"/>
    </source>
</evidence>
<dbReference type="InterPro" id="IPR018060">
    <property type="entry name" value="HTH_AraC"/>
</dbReference>
<keyword evidence="6" id="KW-1185">Reference proteome</keyword>
<dbReference type="RefSeq" id="WP_134123710.1">
    <property type="nucleotide sequence ID" value="NZ_SODF01000003.1"/>
</dbReference>
<dbReference type="GO" id="GO:0003700">
    <property type="term" value="F:DNA-binding transcription factor activity"/>
    <property type="evidence" value="ECO:0007669"/>
    <property type="project" value="InterPro"/>
</dbReference>
<dbReference type="EMBL" id="SODF01000003">
    <property type="protein sequence ID" value="TDW15895.1"/>
    <property type="molecule type" value="Genomic_DNA"/>
</dbReference>
<proteinExistence type="predicted"/>
<dbReference type="Pfam" id="PF02311">
    <property type="entry name" value="AraC_binding"/>
    <property type="match status" value="1"/>
</dbReference>
<dbReference type="GO" id="GO:0043565">
    <property type="term" value="F:sequence-specific DNA binding"/>
    <property type="evidence" value="ECO:0007669"/>
    <property type="project" value="InterPro"/>
</dbReference>
<gene>
    <name evidence="5" type="ORF">EV650_7389</name>
</gene>
<dbReference type="SUPFAM" id="SSF51215">
    <property type="entry name" value="Regulatory protein AraC"/>
    <property type="match status" value="1"/>
</dbReference>
<feature type="domain" description="HTH araC/xylS-type" evidence="4">
    <location>
        <begin position="187"/>
        <end position="289"/>
    </location>
</feature>
<dbReference type="OrthoDB" id="9799345at2"/>
<name>A0A4R7ZFJ7_9ACTN</name>
<sequence length="300" mass="33382">MVKTGHSAIRRVRFLPPARSVGDIEVNTLKGIRDRGGPDEFLTPQRLDFDLLLHLERGAAVHTVDFTDYPLRPGDVLWVRAGQVHRWGAIGNIEGPVIMFGPHMVDKHTRDVIRSHQVRPQSYWPASELADSPVPRALDLLTISAGPRASEQNDLRQAALAHGLASLLVQLTLVGPPGGMPPTPPTHEVYGWFRDHIEEHFHHWHTVSEYADRLGYSARTLNRLARLNTGLSAKELIDERVVLEAKRQLSHGDASVAEIAEELGFDDASNFSSYFRRQTQMTPGTFRTRSRVGNPTAPAG</sequence>
<dbReference type="InterPro" id="IPR014710">
    <property type="entry name" value="RmlC-like_jellyroll"/>
</dbReference>
<dbReference type="PANTHER" id="PTHR43280:SF32">
    <property type="entry name" value="TRANSCRIPTIONAL REGULATORY PROTEIN"/>
    <property type="match status" value="1"/>
</dbReference>
<reference evidence="5 6" key="1">
    <citation type="submission" date="2019-03" db="EMBL/GenBank/DDBJ databases">
        <title>Genomic Encyclopedia of Type Strains, Phase III (KMG-III): the genomes of soil and plant-associated and newly described type strains.</title>
        <authorList>
            <person name="Whitman W."/>
        </authorList>
    </citation>
    <scope>NUCLEOTIDE SEQUENCE [LARGE SCALE GENOMIC DNA]</scope>
    <source>
        <strain evidence="5 6">VKM Ac-2570</strain>
    </source>
</reference>
<dbReference type="PRINTS" id="PR00032">
    <property type="entry name" value="HTHARAC"/>
</dbReference>
<dbReference type="InterPro" id="IPR003313">
    <property type="entry name" value="AraC-bd"/>
</dbReference>
<evidence type="ECO:0000256" key="3">
    <source>
        <dbReference type="ARBA" id="ARBA00023163"/>
    </source>
</evidence>
<dbReference type="Pfam" id="PF12833">
    <property type="entry name" value="HTH_18"/>
    <property type="match status" value="1"/>
</dbReference>
<dbReference type="InterPro" id="IPR037923">
    <property type="entry name" value="HTH-like"/>
</dbReference>
<organism evidence="5 6">
    <name type="scientific">Kribbella kalugense</name>
    <dbReference type="NCBI Taxonomy" id="2512221"/>
    <lineage>
        <taxon>Bacteria</taxon>
        <taxon>Bacillati</taxon>
        <taxon>Actinomycetota</taxon>
        <taxon>Actinomycetes</taxon>
        <taxon>Propionibacteriales</taxon>
        <taxon>Kribbellaceae</taxon>
        <taxon>Kribbella</taxon>
    </lineage>
</organism>
<protein>
    <submittedName>
        <fullName evidence="5">AraC-like DNA-binding protein</fullName>
    </submittedName>
</protein>
<keyword evidence="1" id="KW-0805">Transcription regulation</keyword>
<dbReference type="PROSITE" id="PS01124">
    <property type="entry name" value="HTH_ARAC_FAMILY_2"/>
    <property type="match status" value="1"/>
</dbReference>
<dbReference type="InterPro" id="IPR009057">
    <property type="entry name" value="Homeodomain-like_sf"/>
</dbReference>
<dbReference type="PANTHER" id="PTHR43280">
    <property type="entry name" value="ARAC-FAMILY TRANSCRIPTIONAL REGULATOR"/>
    <property type="match status" value="1"/>
</dbReference>
<dbReference type="InterPro" id="IPR020449">
    <property type="entry name" value="Tscrpt_reg_AraC-type_HTH"/>
</dbReference>
<dbReference type="Gene3D" id="1.10.10.60">
    <property type="entry name" value="Homeodomain-like"/>
    <property type="match status" value="1"/>
</dbReference>
<evidence type="ECO:0000313" key="5">
    <source>
        <dbReference type="EMBL" id="TDW15895.1"/>
    </source>
</evidence>
<dbReference type="Gene3D" id="2.60.120.10">
    <property type="entry name" value="Jelly Rolls"/>
    <property type="match status" value="1"/>
</dbReference>
<keyword evidence="2 5" id="KW-0238">DNA-binding</keyword>
<evidence type="ECO:0000259" key="4">
    <source>
        <dbReference type="PROSITE" id="PS01124"/>
    </source>
</evidence>
<accession>A0A4R7ZFJ7</accession>
<comment type="caution">
    <text evidence="5">The sequence shown here is derived from an EMBL/GenBank/DDBJ whole genome shotgun (WGS) entry which is preliminary data.</text>
</comment>
<dbReference type="SUPFAM" id="SSF46689">
    <property type="entry name" value="Homeodomain-like"/>
    <property type="match status" value="1"/>
</dbReference>
<dbReference type="Proteomes" id="UP000295447">
    <property type="component" value="Unassembled WGS sequence"/>
</dbReference>
<evidence type="ECO:0000256" key="1">
    <source>
        <dbReference type="ARBA" id="ARBA00023015"/>
    </source>
</evidence>
<dbReference type="SMART" id="SM00342">
    <property type="entry name" value="HTH_ARAC"/>
    <property type="match status" value="1"/>
</dbReference>